<dbReference type="UniPathway" id="UPA00219"/>
<feature type="domain" description="Glycosyl transferase family 51" evidence="29">
    <location>
        <begin position="132"/>
        <end position="291"/>
    </location>
</feature>
<feature type="region of interest" description="Disordered" evidence="26">
    <location>
        <begin position="1"/>
        <end position="50"/>
    </location>
</feature>
<keyword evidence="12 27" id="KW-0812">Transmembrane</keyword>
<dbReference type="RefSeq" id="WP_089282963.1">
    <property type="nucleotide sequence ID" value="NZ_FZOJ01000009.1"/>
</dbReference>
<dbReference type="PANTHER" id="PTHR32282">
    <property type="entry name" value="BINDING PROTEIN TRANSPEPTIDASE, PUTATIVE-RELATED"/>
    <property type="match status" value="1"/>
</dbReference>
<dbReference type="GO" id="GO:0006508">
    <property type="term" value="P:proteolysis"/>
    <property type="evidence" value="ECO:0007669"/>
    <property type="project" value="UniProtKB-KW"/>
</dbReference>
<comment type="similarity">
    <text evidence="5">In the N-terminal section; belongs to the glycosyltransferase 51 family.</text>
</comment>
<sequence length="1025" mass="115751">MEKEETKKNNDIKGDAAEKDIAEENGTEEDAVEENITEEDHTREDTTEEKIDYKQEASVAESKKHHYKTILRVLLAVFLIVGFLTLCTVAAAVGFVVEVIKEAPSIDPAQMNTLLSQHSIIYDAKGEEFEVIQTLEFRDIIEFHRIPSQVKNAFIAIEDERFETHKGVDLKRIAGALLINFEKRSPSQGASTITQQLIKNLYLSEEVDRENLINDIRRKIKEAYLAIEVEKALTKDQILHTYLNTINLGQGAYGVQEAAKTYFDKEIEELTIAESALIAGITKNPSRNAPYLLRLAENVEKDDENLIGYIHLIGNHYAVLYNPNSVTRQRIVLRKMKELGYITEEEYEMALTEDIKEKLKPREKENTEIASFFSDLAKKEAIEILMEQGFEKKEAEIRLYTGGLRIYTTIDVDMQKRIEDVYENFGKILVGNLEKRTTPVLTEWSRYNGHSGNLDRSNNLVDNSGNILYFKKENILSEENYLIIDKANYLLRDHTIEIKSNKINGYGHYIGLKNFYSIDEKKNLVFHHIGNLEVTNKDYFLKEDKTIVFHNQFLKENTDFYEIDEIGNLLISPRYFTFDAKGIVQPQSAVIVLDHATGKIKAIVGGRDVSGRKILNRAIEGYRQPGSTIKPLAVYLPALDNGYTAASIIDDAPHYDSKGNLWPRNWYNGYRGITPLRKVAVDSMNVATVKLLEEMGIETSMKYLAKMGVIDEENPLLDSFISLQENLYVNDENLAALGLGGFTRGLSPLTVTAAYGSIANDGIYIKPTTIEKIVDASGNIIYQHRPKQNFVVKPEIANIMTDILKDAVQYGTGTRASLYPGNKKIPVAGKTGTTTAKADAWFAGYTPYYSAALWIGNDVPQLNLTDGSRIAAMFWKEVMLAVHEGLEDKDFSMSDKLVEKTIDIDTGQLATRLTNLDPRGNRARIEIFDPDTVPTQHSASRIELRICKISNKIAGPYCPEDDVVSRSFIKTKLSHDHSNNRERNSSDSDYRAPSSQCNIHLAGEKVPREEGEIVVEESIDENLLD</sequence>
<evidence type="ECO:0000256" key="4">
    <source>
        <dbReference type="ARBA" id="ARBA00007090"/>
    </source>
</evidence>
<keyword evidence="21" id="KW-0961">Cell wall biogenesis/degradation</keyword>
<gene>
    <name evidence="30" type="ORF">SAMN05446037_100998</name>
</gene>
<evidence type="ECO:0000259" key="28">
    <source>
        <dbReference type="Pfam" id="PF00905"/>
    </source>
</evidence>
<protein>
    <recommendedName>
        <fullName evidence="7">Penicillin-binding protein 1A</fullName>
        <ecNumber evidence="23">2.4.99.28</ecNumber>
        <ecNumber evidence="6">3.4.16.4</ecNumber>
    </recommendedName>
</protein>
<evidence type="ECO:0000256" key="24">
    <source>
        <dbReference type="ARBA" id="ARBA00049902"/>
    </source>
</evidence>
<evidence type="ECO:0000256" key="26">
    <source>
        <dbReference type="SAM" id="MobiDB-lite"/>
    </source>
</evidence>
<feature type="region of interest" description="Disordered" evidence="26">
    <location>
        <begin position="973"/>
        <end position="994"/>
    </location>
</feature>
<dbReference type="InterPro" id="IPR050396">
    <property type="entry name" value="Glycosyltr_51/Transpeptidase"/>
</dbReference>
<keyword evidence="14" id="KW-0133">Cell shape</keyword>
<dbReference type="EC" id="2.4.99.28" evidence="23"/>
<comment type="catalytic activity">
    <reaction evidence="22">
        <text>Preferential cleavage: (Ac)2-L-Lys-D-Ala-|-D-Ala. Also transpeptidation of peptidyl-alanyl moieties that are N-acyl substituents of D-alanine.</text>
        <dbReference type="EC" id="3.4.16.4"/>
    </reaction>
</comment>
<evidence type="ECO:0000313" key="31">
    <source>
        <dbReference type="Proteomes" id="UP000198304"/>
    </source>
</evidence>
<evidence type="ECO:0000313" key="30">
    <source>
        <dbReference type="EMBL" id="SNS40296.1"/>
    </source>
</evidence>
<evidence type="ECO:0000256" key="13">
    <source>
        <dbReference type="ARBA" id="ARBA00022801"/>
    </source>
</evidence>
<comment type="pathway">
    <text evidence="25">Glycan biosynthesis.</text>
</comment>
<keyword evidence="20" id="KW-0511">Multifunctional enzyme</keyword>
<evidence type="ECO:0000259" key="29">
    <source>
        <dbReference type="Pfam" id="PF00912"/>
    </source>
</evidence>
<evidence type="ECO:0000256" key="20">
    <source>
        <dbReference type="ARBA" id="ARBA00023268"/>
    </source>
</evidence>
<evidence type="ECO:0000256" key="25">
    <source>
        <dbReference type="ARBA" id="ARBA00060592"/>
    </source>
</evidence>
<keyword evidence="10" id="KW-0328">Glycosyltransferase</keyword>
<comment type="similarity">
    <text evidence="4">In the C-terminal section; belongs to the transpeptidase family.</text>
</comment>
<dbReference type="InterPro" id="IPR023346">
    <property type="entry name" value="Lysozyme-like_dom_sf"/>
</dbReference>
<evidence type="ECO:0000256" key="14">
    <source>
        <dbReference type="ARBA" id="ARBA00022960"/>
    </source>
</evidence>
<dbReference type="PANTHER" id="PTHR32282:SF33">
    <property type="entry name" value="PEPTIDOGLYCAN GLYCOSYLTRANSFERASE"/>
    <property type="match status" value="1"/>
</dbReference>
<feature type="compositionally biased region" description="Basic and acidic residues" evidence="26">
    <location>
        <begin position="1"/>
        <end position="22"/>
    </location>
</feature>
<keyword evidence="11" id="KW-0808">Transferase</keyword>
<evidence type="ECO:0000256" key="2">
    <source>
        <dbReference type="ARBA" id="ARBA00004401"/>
    </source>
</evidence>
<proteinExistence type="inferred from homology"/>
<evidence type="ECO:0000256" key="5">
    <source>
        <dbReference type="ARBA" id="ARBA00007739"/>
    </source>
</evidence>
<dbReference type="GO" id="GO:0046677">
    <property type="term" value="P:response to antibiotic"/>
    <property type="evidence" value="ECO:0007669"/>
    <property type="project" value="UniProtKB-KW"/>
</dbReference>
<comment type="subcellular location">
    <subcellularLocation>
        <location evidence="2">Cell membrane</location>
        <topology evidence="2">Single-pass type II membrane protein</topology>
    </subcellularLocation>
</comment>
<keyword evidence="18 27" id="KW-0472">Membrane</keyword>
<evidence type="ECO:0000256" key="27">
    <source>
        <dbReference type="SAM" id="Phobius"/>
    </source>
</evidence>
<evidence type="ECO:0000256" key="7">
    <source>
        <dbReference type="ARBA" id="ARBA00018638"/>
    </source>
</evidence>
<keyword evidence="19" id="KW-0046">Antibiotic resistance</keyword>
<accession>A0A239E6K6</accession>
<evidence type="ECO:0000256" key="17">
    <source>
        <dbReference type="ARBA" id="ARBA00022989"/>
    </source>
</evidence>
<evidence type="ECO:0000256" key="8">
    <source>
        <dbReference type="ARBA" id="ARBA00022645"/>
    </source>
</evidence>
<keyword evidence="31" id="KW-1185">Reference proteome</keyword>
<comment type="pathway">
    <text evidence="3">Cell wall biogenesis; peptidoglycan biosynthesis.</text>
</comment>
<evidence type="ECO:0000256" key="15">
    <source>
        <dbReference type="ARBA" id="ARBA00022968"/>
    </source>
</evidence>
<dbReference type="GO" id="GO:0008658">
    <property type="term" value="F:penicillin binding"/>
    <property type="evidence" value="ECO:0007669"/>
    <property type="project" value="InterPro"/>
</dbReference>
<dbReference type="SUPFAM" id="SSF56601">
    <property type="entry name" value="beta-lactamase/transpeptidase-like"/>
    <property type="match status" value="1"/>
</dbReference>
<dbReference type="GO" id="GO:0008955">
    <property type="term" value="F:peptidoglycan glycosyltransferase activity"/>
    <property type="evidence" value="ECO:0007669"/>
    <property type="project" value="UniProtKB-EC"/>
</dbReference>
<dbReference type="AlphaFoldDB" id="A0A239E6K6"/>
<dbReference type="GO" id="GO:0071555">
    <property type="term" value="P:cell wall organization"/>
    <property type="evidence" value="ECO:0007669"/>
    <property type="project" value="UniProtKB-KW"/>
</dbReference>
<dbReference type="EC" id="3.4.16.4" evidence="6"/>
<keyword evidence="8" id="KW-0121">Carboxypeptidase</keyword>
<feature type="domain" description="Penicillin-binding protein transpeptidase" evidence="28">
    <location>
        <begin position="589"/>
        <end position="879"/>
    </location>
</feature>
<dbReference type="EMBL" id="FZOJ01000009">
    <property type="protein sequence ID" value="SNS40296.1"/>
    <property type="molecule type" value="Genomic_DNA"/>
</dbReference>
<dbReference type="GO" id="GO:0009002">
    <property type="term" value="F:serine-type D-Ala-D-Ala carboxypeptidase activity"/>
    <property type="evidence" value="ECO:0007669"/>
    <property type="project" value="UniProtKB-EC"/>
</dbReference>
<dbReference type="NCBIfam" id="TIGR02074">
    <property type="entry name" value="PBP_1a_fam"/>
    <property type="match status" value="1"/>
</dbReference>
<dbReference type="GO" id="GO:0009252">
    <property type="term" value="P:peptidoglycan biosynthetic process"/>
    <property type="evidence" value="ECO:0007669"/>
    <property type="project" value="UniProtKB-UniPathway"/>
</dbReference>
<dbReference type="Gene3D" id="3.40.710.10">
    <property type="entry name" value="DD-peptidase/beta-lactamase superfamily"/>
    <property type="match status" value="1"/>
</dbReference>
<dbReference type="Pfam" id="PF00912">
    <property type="entry name" value="Transgly"/>
    <property type="match status" value="1"/>
</dbReference>
<dbReference type="Proteomes" id="UP000198304">
    <property type="component" value="Unassembled WGS sequence"/>
</dbReference>
<feature type="compositionally biased region" description="Basic and acidic residues" evidence="26">
    <location>
        <begin position="973"/>
        <end position="990"/>
    </location>
</feature>
<evidence type="ECO:0000256" key="18">
    <source>
        <dbReference type="ARBA" id="ARBA00023136"/>
    </source>
</evidence>
<evidence type="ECO:0000256" key="19">
    <source>
        <dbReference type="ARBA" id="ARBA00023251"/>
    </source>
</evidence>
<dbReference type="Pfam" id="PF00905">
    <property type="entry name" value="Transpeptidase"/>
    <property type="match status" value="1"/>
</dbReference>
<reference evidence="31" key="1">
    <citation type="submission" date="2017-06" db="EMBL/GenBank/DDBJ databases">
        <authorList>
            <person name="Varghese N."/>
            <person name="Submissions S."/>
        </authorList>
    </citation>
    <scope>NUCLEOTIDE SEQUENCE [LARGE SCALE GENOMIC DNA]</scope>
    <source>
        <strain evidence="31">SCA</strain>
    </source>
</reference>
<feature type="transmembrane region" description="Helical" evidence="27">
    <location>
        <begin position="73"/>
        <end position="97"/>
    </location>
</feature>
<evidence type="ECO:0000256" key="10">
    <source>
        <dbReference type="ARBA" id="ARBA00022676"/>
    </source>
</evidence>
<evidence type="ECO:0000256" key="12">
    <source>
        <dbReference type="ARBA" id="ARBA00022692"/>
    </source>
</evidence>
<evidence type="ECO:0000256" key="6">
    <source>
        <dbReference type="ARBA" id="ARBA00012448"/>
    </source>
</evidence>
<keyword evidence="13" id="KW-0378">Hydrolase</keyword>
<evidence type="ECO:0000256" key="23">
    <source>
        <dbReference type="ARBA" id="ARBA00044770"/>
    </source>
</evidence>
<dbReference type="GO" id="GO:0008360">
    <property type="term" value="P:regulation of cell shape"/>
    <property type="evidence" value="ECO:0007669"/>
    <property type="project" value="UniProtKB-KW"/>
</dbReference>
<dbReference type="Gene3D" id="1.10.3810.10">
    <property type="entry name" value="Biosynthetic peptidoglycan transglycosylase-like"/>
    <property type="match status" value="1"/>
</dbReference>
<keyword evidence="17 27" id="KW-1133">Transmembrane helix</keyword>
<dbReference type="InterPro" id="IPR036950">
    <property type="entry name" value="PBP_transglycosylase"/>
</dbReference>
<dbReference type="SUPFAM" id="SSF53955">
    <property type="entry name" value="Lysozyme-like"/>
    <property type="match status" value="1"/>
</dbReference>
<dbReference type="InterPro" id="IPR001460">
    <property type="entry name" value="PCN-bd_Tpept"/>
</dbReference>
<evidence type="ECO:0000256" key="11">
    <source>
        <dbReference type="ARBA" id="ARBA00022679"/>
    </source>
</evidence>
<dbReference type="InterPro" id="IPR012338">
    <property type="entry name" value="Beta-lactam/transpept-like"/>
</dbReference>
<feature type="compositionally biased region" description="Acidic residues" evidence="26">
    <location>
        <begin position="23"/>
        <end position="37"/>
    </location>
</feature>
<evidence type="ECO:0000256" key="1">
    <source>
        <dbReference type="ARBA" id="ARBA00002624"/>
    </source>
</evidence>
<name>A0A239E6K6_9FIRM</name>
<dbReference type="FunFam" id="1.10.3810.10:FF:000001">
    <property type="entry name" value="Penicillin-binding protein 1A"/>
    <property type="match status" value="1"/>
</dbReference>
<evidence type="ECO:0000256" key="16">
    <source>
        <dbReference type="ARBA" id="ARBA00022984"/>
    </source>
</evidence>
<keyword evidence="15" id="KW-0735">Signal-anchor</keyword>
<comment type="catalytic activity">
    <reaction evidence="24">
        <text>[GlcNAc-(1-&gt;4)-Mur2Ac(oyl-L-Ala-gamma-D-Glu-L-Lys-D-Ala-D-Ala)](n)-di-trans,octa-cis-undecaprenyl diphosphate + beta-D-GlcNAc-(1-&gt;4)-Mur2Ac(oyl-L-Ala-gamma-D-Glu-L-Lys-D-Ala-D-Ala)-di-trans,octa-cis-undecaprenyl diphosphate = [GlcNAc-(1-&gt;4)-Mur2Ac(oyl-L-Ala-gamma-D-Glu-L-Lys-D-Ala-D-Ala)](n+1)-di-trans,octa-cis-undecaprenyl diphosphate + di-trans,octa-cis-undecaprenyl diphosphate + H(+)</text>
        <dbReference type="Rhea" id="RHEA:23708"/>
        <dbReference type="Rhea" id="RHEA-COMP:9602"/>
        <dbReference type="Rhea" id="RHEA-COMP:9603"/>
        <dbReference type="ChEBI" id="CHEBI:15378"/>
        <dbReference type="ChEBI" id="CHEBI:58405"/>
        <dbReference type="ChEBI" id="CHEBI:60033"/>
        <dbReference type="ChEBI" id="CHEBI:78435"/>
        <dbReference type="EC" id="2.4.99.28"/>
    </reaction>
</comment>
<dbReference type="OrthoDB" id="9766909at2"/>
<evidence type="ECO:0000256" key="22">
    <source>
        <dbReference type="ARBA" id="ARBA00034000"/>
    </source>
</evidence>
<dbReference type="InterPro" id="IPR001264">
    <property type="entry name" value="Glyco_trans_51"/>
</dbReference>
<dbReference type="GO" id="GO:0005886">
    <property type="term" value="C:plasma membrane"/>
    <property type="evidence" value="ECO:0007669"/>
    <property type="project" value="UniProtKB-SubCell"/>
</dbReference>
<keyword evidence="9" id="KW-0645">Protease</keyword>
<evidence type="ECO:0000256" key="3">
    <source>
        <dbReference type="ARBA" id="ARBA00004752"/>
    </source>
</evidence>
<evidence type="ECO:0000256" key="21">
    <source>
        <dbReference type="ARBA" id="ARBA00023316"/>
    </source>
</evidence>
<evidence type="ECO:0000256" key="9">
    <source>
        <dbReference type="ARBA" id="ARBA00022670"/>
    </source>
</evidence>
<feature type="compositionally biased region" description="Basic and acidic residues" evidence="26">
    <location>
        <begin position="38"/>
        <end position="50"/>
    </location>
</feature>
<keyword evidence="16" id="KW-0573">Peptidoglycan synthesis</keyword>
<organism evidence="30 31">
    <name type="scientific">Anaerovirgula multivorans</name>
    <dbReference type="NCBI Taxonomy" id="312168"/>
    <lineage>
        <taxon>Bacteria</taxon>
        <taxon>Bacillati</taxon>
        <taxon>Bacillota</taxon>
        <taxon>Clostridia</taxon>
        <taxon>Peptostreptococcales</taxon>
        <taxon>Natronincolaceae</taxon>
        <taxon>Anaerovirgula</taxon>
    </lineage>
</organism>
<comment type="function">
    <text evidence="1">Cell wall formation. Synthesis of cross-linked peptidoglycan from the lipid intermediates. The enzyme has a penicillin-insensitive transglycosylase N-terminal domain (formation of linear glycan strands) and a penicillin-sensitive transpeptidase C-terminal domain (cross-linking of the peptide subunits).</text>
</comment>